<gene>
    <name evidence="7" type="ORF">SAMN05444420_102335</name>
</gene>
<feature type="transmembrane region" description="Helical" evidence="6">
    <location>
        <begin position="238"/>
        <end position="258"/>
    </location>
</feature>
<dbReference type="CDD" id="cd13961">
    <property type="entry name" value="PT_UbiA_DGGGPS"/>
    <property type="match status" value="1"/>
</dbReference>
<dbReference type="InterPro" id="IPR044878">
    <property type="entry name" value="UbiA_sf"/>
</dbReference>
<feature type="transmembrane region" description="Helical" evidence="6">
    <location>
        <begin position="98"/>
        <end position="126"/>
    </location>
</feature>
<dbReference type="GO" id="GO:0016020">
    <property type="term" value="C:membrane"/>
    <property type="evidence" value="ECO:0007669"/>
    <property type="project" value="UniProtKB-SubCell"/>
</dbReference>
<dbReference type="AlphaFoldDB" id="A0A1H2TXQ3"/>
<sequence>MWQVEKKKILGLFSVVRGYNILMLCVAQYLTAIFILSRAPIKRVLLDGRLFAIVLSGALAVAGGYIINAFYDKEKDMINKPTRAMIERLVGQNTKLTLYFVLNFLSVIVASYVSFAAVLFFSIYIFMMWFYSHRLKKMVLVGNIISGILSIIPFFAIFVYYHNFQKVIFVHAAFLYYLLLAKDFVKDLQNIKGDFALGYHTIATDYGERSSKQLISLLVGLTLLCVYFLTSFPDTGAMKYYFILAAIVLLAVFTPILWRSKTEIHYAFLHNLLKVIIVVGVFCIVLVRR</sequence>
<feature type="transmembrane region" description="Helical" evidence="6">
    <location>
        <begin position="214"/>
        <end position="232"/>
    </location>
</feature>
<name>A0A1H2TXQ3_9FLAO</name>
<keyword evidence="7" id="KW-0808">Transferase</keyword>
<feature type="transmembrane region" description="Helical" evidence="6">
    <location>
        <begin position="265"/>
        <end position="287"/>
    </location>
</feature>
<dbReference type="GeneID" id="85016426"/>
<dbReference type="OrthoDB" id="1142538at2"/>
<evidence type="ECO:0000256" key="4">
    <source>
        <dbReference type="ARBA" id="ARBA00022989"/>
    </source>
</evidence>
<dbReference type="PANTHER" id="PTHR42723:SF1">
    <property type="entry name" value="CHLOROPHYLL SYNTHASE, CHLOROPLASTIC"/>
    <property type="match status" value="1"/>
</dbReference>
<keyword evidence="4 6" id="KW-1133">Transmembrane helix</keyword>
<dbReference type="Pfam" id="PF01040">
    <property type="entry name" value="UbiA"/>
    <property type="match status" value="1"/>
</dbReference>
<reference evidence="7 8" key="1">
    <citation type="submission" date="2016-10" db="EMBL/GenBank/DDBJ databases">
        <authorList>
            <person name="Varghese N."/>
            <person name="Submissions S."/>
        </authorList>
    </citation>
    <scope>NUCLEOTIDE SEQUENCE [LARGE SCALE GENOMIC DNA]</scope>
    <source>
        <strain evidence="7 8">DSM 11449</strain>
    </source>
</reference>
<keyword evidence="8" id="KW-1185">Reference proteome</keyword>
<evidence type="ECO:0000313" key="8">
    <source>
        <dbReference type="Proteomes" id="UP000182771"/>
    </source>
</evidence>
<keyword evidence="2" id="KW-1003">Cell membrane</keyword>
<keyword evidence="3 6" id="KW-0812">Transmembrane</keyword>
<dbReference type="EMBL" id="FNND01000002">
    <property type="protein sequence ID" value="SDW47934.1"/>
    <property type="molecule type" value="Genomic_DNA"/>
</dbReference>
<dbReference type="Proteomes" id="UP000182771">
    <property type="component" value="Unassembled WGS sequence"/>
</dbReference>
<dbReference type="RefSeq" id="WP_009640635.1">
    <property type="nucleotide sequence ID" value="NZ_CALGWW010000090.1"/>
</dbReference>
<dbReference type="InterPro" id="IPR000537">
    <property type="entry name" value="UbiA_prenyltransferase"/>
</dbReference>
<feature type="transmembrane region" description="Helical" evidence="6">
    <location>
        <begin position="20"/>
        <end position="38"/>
    </location>
</feature>
<dbReference type="InterPro" id="IPR050475">
    <property type="entry name" value="Prenyltransferase_related"/>
</dbReference>
<dbReference type="GO" id="GO:0016765">
    <property type="term" value="F:transferase activity, transferring alkyl or aryl (other than methyl) groups"/>
    <property type="evidence" value="ECO:0007669"/>
    <property type="project" value="InterPro"/>
</dbReference>
<evidence type="ECO:0000256" key="2">
    <source>
        <dbReference type="ARBA" id="ARBA00022475"/>
    </source>
</evidence>
<dbReference type="PANTHER" id="PTHR42723">
    <property type="entry name" value="CHLOROPHYLL SYNTHASE"/>
    <property type="match status" value="1"/>
</dbReference>
<comment type="caution">
    <text evidence="7">The sequence shown here is derived from an EMBL/GenBank/DDBJ whole genome shotgun (WGS) entry which is preliminary data.</text>
</comment>
<keyword evidence="5 6" id="KW-0472">Membrane</keyword>
<feature type="transmembrane region" description="Helical" evidence="6">
    <location>
        <begin position="138"/>
        <end position="161"/>
    </location>
</feature>
<evidence type="ECO:0000256" key="1">
    <source>
        <dbReference type="ARBA" id="ARBA00004141"/>
    </source>
</evidence>
<dbReference type="Gene3D" id="1.10.357.140">
    <property type="entry name" value="UbiA prenyltransferase"/>
    <property type="match status" value="1"/>
</dbReference>
<evidence type="ECO:0000256" key="6">
    <source>
        <dbReference type="SAM" id="Phobius"/>
    </source>
</evidence>
<organism evidence="7 8">
    <name type="scientific">Capnocytophaga granulosa</name>
    <dbReference type="NCBI Taxonomy" id="45242"/>
    <lineage>
        <taxon>Bacteria</taxon>
        <taxon>Pseudomonadati</taxon>
        <taxon>Bacteroidota</taxon>
        <taxon>Flavobacteriia</taxon>
        <taxon>Flavobacteriales</taxon>
        <taxon>Flavobacteriaceae</taxon>
        <taxon>Capnocytophaga</taxon>
    </lineage>
</organism>
<comment type="subcellular location">
    <subcellularLocation>
        <location evidence="1">Membrane</location>
        <topology evidence="1">Multi-pass membrane protein</topology>
    </subcellularLocation>
</comment>
<evidence type="ECO:0000256" key="5">
    <source>
        <dbReference type="ARBA" id="ARBA00023136"/>
    </source>
</evidence>
<evidence type="ECO:0000256" key="3">
    <source>
        <dbReference type="ARBA" id="ARBA00022692"/>
    </source>
</evidence>
<proteinExistence type="predicted"/>
<feature type="transmembrane region" description="Helical" evidence="6">
    <location>
        <begin position="50"/>
        <end position="71"/>
    </location>
</feature>
<protein>
    <submittedName>
        <fullName evidence="7">4-hydroxybenzoate polyprenyltransferase</fullName>
    </submittedName>
</protein>
<evidence type="ECO:0000313" key="7">
    <source>
        <dbReference type="EMBL" id="SDW47934.1"/>
    </source>
</evidence>
<accession>A0A1H2TXQ3</accession>